<feature type="domain" description="IclR-ED" evidence="2">
    <location>
        <begin position="1"/>
        <end position="103"/>
    </location>
</feature>
<organism evidence="3 4">
    <name type="scientific">Chelatococcus albus</name>
    <dbReference type="NCBI Taxonomy" id="3047466"/>
    <lineage>
        <taxon>Bacteria</taxon>
        <taxon>Pseudomonadati</taxon>
        <taxon>Pseudomonadota</taxon>
        <taxon>Alphaproteobacteria</taxon>
        <taxon>Hyphomicrobiales</taxon>
        <taxon>Chelatococcaceae</taxon>
        <taxon>Chelatococcus</taxon>
    </lineage>
</organism>
<dbReference type="Proteomes" id="UP001321492">
    <property type="component" value="Unassembled WGS sequence"/>
</dbReference>
<evidence type="ECO:0000259" key="2">
    <source>
        <dbReference type="PROSITE" id="PS51078"/>
    </source>
</evidence>
<accession>A0ABT7AKH5</accession>
<dbReference type="PANTHER" id="PTHR30136">
    <property type="entry name" value="HELIX-TURN-HELIX TRANSCRIPTIONAL REGULATOR, ICLR FAMILY"/>
    <property type="match status" value="1"/>
</dbReference>
<dbReference type="PANTHER" id="PTHR30136:SF35">
    <property type="entry name" value="HTH-TYPE TRANSCRIPTIONAL REGULATOR RV1719"/>
    <property type="match status" value="1"/>
</dbReference>
<dbReference type="SUPFAM" id="SSF55781">
    <property type="entry name" value="GAF domain-like"/>
    <property type="match status" value="1"/>
</dbReference>
<protein>
    <submittedName>
        <fullName evidence="3">IclR family transcriptional regulator C-terminal domain-containing protein</fullName>
    </submittedName>
</protein>
<sequence>MPDEEVRRLYPGPLNPPSATAPQDIDDLLARLARVRREGYAESNDEANRGVGAIAVAVGDPETGEEVSLCIAFPAATITDAERATIADALKDGARGIATITGDPLFHPLLAE</sequence>
<keyword evidence="4" id="KW-1185">Reference proteome</keyword>
<evidence type="ECO:0000313" key="3">
    <source>
        <dbReference type="EMBL" id="MDJ1159876.1"/>
    </source>
</evidence>
<dbReference type="PROSITE" id="PS51078">
    <property type="entry name" value="ICLR_ED"/>
    <property type="match status" value="1"/>
</dbReference>
<name>A0ABT7AKH5_9HYPH</name>
<reference evidence="3 4" key="1">
    <citation type="submission" date="2023-05" db="EMBL/GenBank/DDBJ databases">
        <title>Chelatococcus sp. nov., a moderately thermophilic bacterium isolated from hot spring microbial mat.</title>
        <authorList>
            <person name="Hu C.-J."/>
            <person name="Li W.-J."/>
        </authorList>
    </citation>
    <scope>NUCLEOTIDE SEQUENCE [LARGE SCALE GENOMIC DNA]</scope>
    <source>
        <strain evidence="3 4">SYSU G07232</strain>
    </source>
</reference>
<evidence type="ECO:0000313" key="4">
    <source>
        <dbReference type="Proteomes" id="UP001321492"/>
    </source>
</evidence>
<gene>
    <name evidence="3" type="ORF">QNA08_16780</name>
</gene>
<feature type="region of interest" description="Disordered" evidence="1">
    <location>
        <begin position="1"/>
        <end position="23"/>
    </location>
</feature>
<dbReference type="EMBL" id="JASJEV010000014">
    <property type="protein sequence ID" value="MDJ1159876.1"/>
    <property type="molecule type" value="Genomic_DNA"/>
</dbReference>
<dbReference type="Gene3D" id="3.30.450.40">
    <property type="match status" value="1"/>
</dbReference>
<dbReference type="InterPro" id="IPR050707">
    <property type="entry name" value="HTH_MetabolicPath_Reg"/>
</dbReference>
<proteinExistence type="predicted"/>
<dbReference type="InterPro" id="IPR014757">
    <property type="entry name" value="Tscrpt_reg_IclR_C"/>
</dbReference>
<dbReference type="Pfam" id="PF01614">
    <property type="entry name" value="IclR_C"/>
    <property type="match status" value="1"/>
</dbReference>
<comment type="caution">
    <text evidence="3">The sequence shown here is derived from an EMBL/GenBank/DDBJ whole genome shotgun (WGS) entry which is preliminary data.</text>
</comment>
<dbReference type="InterPro" id="IPR029016">
    <property type="entry name" value="GAF-like_dom_sf"/>
</dbReference>
<evidence type="ECO:0000256" key="1">
    <source>
        <dbReference type="SAM" id="MobiDB-lite"/>
    </source>
</evidence>